<dbReference type="InterPro" id="IPR035919">
    <property type="entry name" value="EAL_sf"/>
</dbReference>
<protein>
    <recommendedName>
        <fullName evidence="1">cyclic-guanylate-specific phosphodiesterase</fullName>
        <ecNumber evidence="1">3.1.4.52</ecNumber>
    </recommendedName>
</protein>
<dbReference type="Proteomes" id="UP000885832">
    <property type="component" value="Unassembled WGS sequence"/>
</dbReference>
<dbReference type="Pfam" id="PF00563">
    <property type="entry name" value="EAL"/>
    <property type="match status" value="1"/>
</dbReference>
<dbReference type="SUPFAM" id="SSF55073">
    <property type="entry name" value="Nucleotide cyclase"/>
    <property type="match status" value="1"/>
</dbReference>
<dbReference type="Gene3D" id="3.20.20.450">
    <property type="entry name" value="EAL domain"/>
    <property type="match status" value="1"/>
</dbReference>
<comment type="caution">
    <text evidence="5">The sequence shown here is derived from an EMBL/GenBank/DDBJ whole genome shotgun (WGS) entry which is preliminary data.</text>
</comment>
<name>A0A832N5Z7_9GAMM</name>
<dbReference type="PANTHER" id="PTHR33121:SF70">
    <property type="entry name" value="SIGNALING PROTEIN YKOW"/>
    <property type="match status" value="1"/>
</dbReference>
<keyword evidence="2" id="KW-0973">c-di-GMP</keyword>
<dbReference type="EMBL" id="DRNF01000092">
    <property type="protein sequence ID" value="HHJ80271.1"/>
    <property type="molecule type" value="Genomic_DNA"/>
</dbReference>
<dbReference type="EC" id="3.1.4.52" evidence="1"/>
<dbReference type="AlphaFoldDB" id="A0A832N5Z7"/>
<dbReference type="PANTHER" id="PTHR33121">
    <property type="entry name" value="CYCLIC DI-GMP PHOSPHODIESTERASE PDEF"/>
    <property type="match status" value="1"/>
</dbReference>
<feature type="domain" description="GGDEF" evidence="4">
    <location>
        <begin position="1"/>
        <end position="60"/>
    </location>
</feature>
<gene>
    <name evidence="5" type="ORF">ENJ65_01405</name>
</gene>
<dbReference type="FunFam" id="3.20.20.450:FF:000001">
    <property type="entry name" value="Cyclic di-GMP phosphodiesterase yahA"/>
    <property type="match status" value="1"/>
</dbReference>
<sequence>IVAAIDAPFVFEDQNIHIGISIGVAICPGDSDEPSTLLRQADIAMYVAKRSNTDIAFYKPELDEHSIKRLSMAGELRRGLKQKQLVVHYQPNVDLQQNKVIGVEALVRWQHPEKGLIPPDEFIPLAEHSGHIRELTAFVLEESLQQLHLWNSTGLTLLMSINMSGRSLHDSDLCQHIAQLLEQWQINPEHLQLEITERALMYDPIQANQTLSQLHAMGIKLSIDDFGTGYSSLAYLKQLPINEIKVDKSFVSAMLEQNADKIIVRSTIDLAHNMGHQVIAEGVDNAEVLELLREMDCDLAQGYYISHPLAAEELRKWLYNSDWWPNS</sequence>
<evidence type="ECO:0000259" key="4">
    <source>
        <dbReference type="PROSITE" id="PS50887"/>
    </source>
</evidence>
<dbReference type="PROSITE" id="PS50887">
    <property type="entry name" value="GGDEF"/>
    <property type="match status" value="1"/>
</dbReference>
<dbReference type="GO" id="GO:0071111">
    <property type="term" value="F:cyclic-guanylate-specific phosphodiesterase activity"/>
    <property type="evidence" value="ECO:0007669"/>
    <property type="project" value="UniProtKB-EC"/>
</dbReference>
<evidence type="ECO:0000259" key="3">
    <source>
        <dbReference type="PROSITE" id="PS50883"/>
    </source>
</evidence>
<accession>A0A832N5Z7</accession>
<evidence type="ECO:0000313" key="5">
    <source>
        <dbReference type="EMBL" id="HHJ80271.1"/>
    </source>
</evidence>
<dbReference type="InterPro" id="IPR043128">
    <property type="entry name" value="Rev_trsase/Diguanyl_cyclase"/>
</dbReference>
<dbReference type="SUPFAM" id="SSF141868">
    <property type="entry name" value="EAL domain-like"/>
    <property type="match status" value="1"/>
</dbReference>
<dbReference type="InterPro" id="IPR029787">
    <property type="entry name" value="Nucleotide_cyclase"/>
</dbReference>
<proteinExistence type="predicted"/>
<evidence type="ECO:0000256" key="1">
    <source>
        <dbReference type="ARBA" id="ARBA00012282"/>
    </source>
</evidence>
<dbReference type="SMART" id="SM00052">
    <property type="entry name" value="EAL"/>
    <property type="match status" value="1"/>
</dbReference>
<dbReference type="Gene3D" id="3.30.70.270">
    <property type="match status" value="1"/>
</dbReference>
<dbReference type="InterPro" id="IPR050706">
    <property type="entry name" value="Cyclic-di-GMP_PDE-like"/>
</dbReference>
<organism evidence="5">
    <name type="scientific">Candidatus Tenderia electrophaga</name>
    <dbReference type="NCBI Taxonomy" id="1748243"/>
    <lineage>
        <taxon>Bacteria</taxon>
        <taxon>Pseudomonadati</taxon>
        <taxon>Pseudomonadota</taxon>
        <taxon>Gammaproteobacteria</taxon>
        <taxon>Candidatus Tenderiales</taxon>
        <taxon>Candidatus Tenderiaceae</taxon>
        <taxon>Candidatus Tenderia</taxon>
    </lineage>
</organism>
<dbReference type="InterPro" id="IPR001633">
    <property type="entry name" value="EAL_dom"/>
</dbReference>
<dbReference type="CDD" id="cd01948">
    <property type="entry name" value="EAL"/>
    <property type="match status" value="1"/>
</dbReference>
<dbReference type="Pfam" id="PF00990">
    <property type="entry name" value="GGDEF"/>
    <property type="match status" value="1"/>
</dbReference>
<feature type="domain" description="EAL" evidence="3">
    <location>
        <begin position="69"/>
        <end position="322"/>
    </location>
</feature>
<feature type="non-terminal residue" evidence="5">
    <location>
        <position position="1"/>
    </location>
</feature>
<reference evidence="5" key="1">
    <citation type="journal article" date="2020" name="mSystems">
        <title>Genome- and Community-Level Interaction Insights into Carbon Utilization and Element Cycling Functions of Hydrothermarchaeota in Hydrothermal Sediment.</title>
        <authorList>
            <person name="Zhou Z."/>
            <person name="Liu Y."/>
            <person name="Xu W."/>
            <person name="Pan J."/>
            <person name="Luo Z.H."/>
            <person name="Li M."/>
        </authorList>
    </citation>
    <scope>NUCLEOTIDE SEQUENCE [LARGE SCALE GENOMIC DNA]</scope>
    <source>
        <strain evidence="5">HyVt-505</strain>
    </source>
</reference>
<dbReference type="PROSITE" id="PS50883">
    <property type="entry name" value="EAL"/>
    <property type="match status" value="1"/>
</dbReference>
<evidence type="ECO:0000256" key="2">
    <source>
        <dbReference type="ARBA" id="ARBA00022636"/>
    </source>
</evidence>
<dbReference type="InterPro" id="IPR000160">
    <property type="entry name" value="GGDEF_dom"/>
</dbReference>